<evidence type="ECO:0000313" key="3">
    <source>
        <dbReference type="Proteomes" id="UP000752696"/>
    </source>
</evidence>
<dbReference type="OrthoDB" id="10572246at2759"/>
<dbReference type="Proteomes" id="UP000752696">
    <property type="component" value="Unassembled WGS sequence"/>
</dbReference>
<feature type="non-terminal residue" evidence="2">
    <location>
        <position position="1"/>
    </location>
</feature>
<protein>
    <submittedName>
        <fullName evidence="2">Uncharacterized protein</fullName>
    </submittedName>
</protein>
<comment type="caution">
    <text evidence="2">The sequence shown here is derived from an EMBL/GenBank/DDBJ whole genome shotgun (WGS) entry which is preliminary data.</text>
</comment>
<name>A0A6V7H9V2_9HYME</name>
<evidence type="ECO:0000256" key="1">
    <source>
        <dbReference type="SAM" id="MobiDB-lite"/>
    </source>
</evidence>
<feature type="region of interest" description="Disordered" evidence="1">
    <location>
        <begin position="94"/>
        <end position="113"/>
    </location>
</feature>
<organism evidence="2 3">
    <name type="scientific">Heterotrigona itama</name>
    <dbReference type="NCBI Taxonomy" id="395501"/>
    <lineage>
        <taxon>Eukaryota</taxon>
        <taxon>Metazoa</taxon>
        <taxon>Ecdysozoa</taxon>
        <taxon>Arthropoda</taxon>
        <taxon>Hexapoda</taxon>
        <taxon>Insecta</taxon>
        <taxon>Pterygota</taxon>
        <taxon>Neoptera</taxon>
        <taxon>Endopterygota</taxon>
        <taxon>Hymenoptera</taxon>
        <taxon>Apocrita</taxon>
        <taxon>Aculeata</taxon>
        <taxon>Apoidea</taxon>
        <taxon>Anthophila</taxon>
        <taxon>Apidae</taxon>
        <taxon>Heterotrigona</taxon>
    </lineage>
</organism>
<dbReference type="EMBL" id="CAJDYZ010009390">
    <property type="protein sequence ID" value="CAD1476455.1"/>
    <property type="molecule type" value="Genomic_DNA"/>
</dbReference>
<reference evidence="2" key="1">
    <citation type="submission" date="2020-07" db="EMBL/GenBank/DDBJ databases">
        <authorList>
            <person name="Nazaruddin N."/>
        </authorList>
    </citation>
    <scope>NUCLEOTIDE SEQUENCE</scope>
</reference>
<sequence length="113" mass="12801">MDVGADSGPKMYDERSPYDRSYVRSSLHRIVKASWKAVTYDIVIPIACIETHPTTSPPGEKSREESFYGLRNGWRVCSADFGCRVNSAAAISRKEAVSSGERRDREWERPCRT</sequence>
<keyword evidence="3" id="KW-1185">Reference proteome</keyword>
<accession>A0A6V7H9V2</accession>
<gene>
    <name evidence="2" type="ORF">MHI_LOCUS646076</name>
</gene>
<dbReference type="AlphaFoldDB" id="A0A6V7H9V2"/>
<proteinExistence type="predicted"/>
<evidence type="ECO:0000313" key="2">
    <source>
        <dbReference type="EMBL" id="CAD1476455.1"/>
    </source>
</evidence>